<evidence type="ECO:0000259" key="12">
    <source>
        <dbReference type="SMART" id="SM01144"/>
    </source>
</evidence>
<accession>A0AAV6U7R7</accession>
<dbReference type="InterPro" id="IPR051521">
    <property type="entry name" value="tRNA_Mod/Golgi_Maint"/>
</dbReference>
<gene>
    <name evidence="13" type="ORF">JTE90_017420</name>
</gene>
<dbReference type="InterPro" id="IPR005636">
    <property type="entry name" value="DTW"/>
</dbReference>
<organism evidence="13 14">
    <name type="scientific">Oedothorax gibbosus</name>
    <dbReference type="NCBI Taxonomy" id="931172"/>
    <lineage>
        <taxon>Eukaryota</taxon>
        <taxon>Metazoa</taxon>
        <taxon>Ecdysozoa</taxon>
        <taxon>Arthropoda</taxon>
        <taxon>Chelicerata</taxon>
        <taxon>Arachnida</taxon>
        <taxon>Araneae</taxon>
        <taxon>Araneomorphae</taxon>
        <taxon>Entelegynae</taxon>
        <taxon>Araneoidea</taxon>
        <taxon>Linyphiidae</taxon>
        <taxon>Erigoninae</taxon>
        <taxon>Oedothorax</taxon>
    </lineage>
</organism>
<evidence type="ECO:0000313" key="13">
    <source>
        <dbReference type="EMBL" id="KAG8179888.1"/>
    </source>
</evidence>
<evidence type="ECO:0000256" key="5">
    <source>
        <dbReference type="ARBA" id="ARBA00022694"/>
    </source>
</evidence>
<keyword evidence="5" id="KW-0819">tRNA processing</keyword>
<protein>
    <recommendedName>
        <fullName evidence="9">tRNA-uridine aminocarboxypropyltransferase 1</fullName>
        <ecNumber evidence="2">2.5.1.25</ecNumber>
    </recommendedName>
    <alternativeName>
        <fullName evidence="10">DTW domain-containing protein 1</fullName>
    </alternativeName>
</protein>
<evidence type="ECO:0000256" key="11">
    <source>
        <dbReference type="ARBA" id="ARBA00048718"/>
    </source>
</evidence>
<evidence type="ECO:0000256" key="3">
    <source>
        <dbReference type="ARBA" id="ARBA00022679"/>
    </source>
</evidence>
<dbReference type="PANTHER" id="PTHR15627:SF8">
    <property type="entry name" value="TRNA-URIDINE AMINOCARBOXYPROPYLTRANSFERASE 1"/>
    <property type="match status" value="1"/>
</dbReference>
<dbReference type="EC" id="2.5.1.25" evidence="2"/>
<keyword evidence="14" id="KW-1185">Reference proteome</keyword>
<evidence type="ECO:0000256" key="6">
    <source>
        <dbReference type="ARBA" id="ARBA00023242"/>
    </source>
</evidence>
<dbReference type="AlphaFoldDB" id="A0AAV6U7R7"/>
<dbReference type="Proteomes" id="UP000827092">
    <property type="component" value="Unassembled WGS sequence"/>
</dbReference>
<dbReference type="Pfam" id="PF03942">
    <property type="entry name" value="DTW"/>
    <property type="match status" value="1"/>
</dbReference>
<evidence type="ECO:0000256" key="10">
    <source>
        <dbReference type="ARBA" id="ARBA00042508"/>
    </source>
</evidence>
<reference evidence="13 14" key="1">
    <citation type="journal article" date="2022" name="Nat. Ecol. Evol.">
        <title>A masculinizing supergene underlies an exaggerated male reproductive morph in a spider.</title>
        <authorList>
            <person name="Hendrickx F."/>
            <person name="De Corte Z."/>
            <person name="Sonet G."/>
            <person name="Van Belleghem S.M."/>
            <person name="Kostlbacher S."/>
            <person name="Vangestel C."/>
        </authorList>
    </citation>
    <scope>NUCLEOTIDE SEQUENCE [LARGE SCALE GENOMIC DNA]</scope>
    <source>
        <strain evidence="13">W744_W776</strain>
    </source>
</reference>
<comment type="similarity">
    <text evidence="8">Belongs to the TDD superfamily. DTWD1 family.</text>
</comment>
<dbReference type="GO" id="GO:0016432">
    <property type="term" value="F:tRNA-uridine aminocarboxypropyltransferase activity"/>
    <property type="evidence" value="ECO:0007669"/>
    <property type="project" value="UniProtKB-EC"/>
</dbReference>
<evidence type="ECO:0000256" key="8">
    <source>
        <dbReference type="ARBA" id="ARBA00038290"/>
    </source>
</evidence>
<comment type="subcellular location">
    <subcellularLocation>
        <location evidence="1">Nucleus</location>
    </subcellularLocation>
</comment>
<evidence type="ECO:0000256" key="4">
    <source>
        <dbReference type="ARBA" id="ARBA00022691"/>
    </source>
</evidence>
<feature type="domain" description="DTW" evidence="12">
    <location>
        <begin position="53"/>
        <end position="260"/>
    </location>
</feature>
<evidence type="ECO:0000313" key="14">
    <source>
        <dbReference type="Proteomes" id="UP000827092"/>
    </source>
</evidence>
<name>A0AAV6U7R7_9ARAC</name>
<comment type="function">
    <text evidence="7">Catalyzes the formation of 3-(3-amino-3-carboxypropyl)uridine (acp3U) at position 20 in the D-loop of several cytoplasmic tRNAs (acp3U(20)).</text>
</comment>
<dbReference type="EMBL" id="JAFNEN010000598">
    <property type="protein sequence ID" value="KAG8179888.1"/>
    <property type="molecule type" value="Genomic_DNA"/>
</dbReference>
<dbReference type="GO" id="GO:0005634">
    <property type="term" value="C:nucleus"/>
    <property type="evidence" value="ECO:0007669"/>
    <property type="project" value="UniProtKB-SubCell"/>
</dbReference>
<proteinExistence type="inferred from homology"/>
<dbReference type="GO" id="GO:0006400">
    <property type="term" value="P:tRNA modification"/>
    <property type="evidence" value="ECO:0007669"/>
    <property type="project" value="TreeGrafter"/>
</dbReference>
<dbReference type="PANTHER" id="PTHR15627">
    <property type="entry name" value="NATURAL KILLER CELL-SPECIFIC ANTIGEN KLIP1"/>
    <property type="match status" value="1"/>
</dbReference>
<comment type="caution">
    <text evidence="13">The sequence shown here is derived from an EMBL/GenBank/DDBJ whole genome shotgun (WGS) entry which is preliminary data.</text>
</comment>
<keyword evidence="6" id="KW-0539">Nucleus</keyword>
<evidence type="ECO:0000256" key="2">
    <source>
        <dbReference type="ARBA" id="ARBA00012386"/>
    </source>
</evidence>
<evidence type="ECO:0000256" key="7">
    <source>
        <dbReference type="ARBA" id="ARBA00037050"/>
    </source>
</evidence>
<keyword evidence="3" id="KW-0808">Transferase</keyword>
<sequence length="272" mass="31289">MDPAAAKKRFIETSSFFTNCETADPFADMMIDDCSFLDEIPSRSPCPKCHKSRKYYCYTCYVAVEQVAKRLPTVDLPVCVDIIRHAHEVEGKSTCAHAALLAPRHVTVHTYPHVPDYTHEKVLLIFPGPSAVSLEECLRMDGEEPENGESRTSNEAQDIPKFPFTKVVFIDSTWRQTKLLYNDPRLKRLPCVSLSGSYPSLYWRYSRLKGPSHLSTVEALHRFCGELHSALRLPRDDRSQYDNLLFFFRFMYFRIRAQYGPHNIRAYAGHEG</sequence>
<dbReference type="SMART" id="SM01144">
    <property type="entry name" value="DTW"/>
    <property type="match status" value="1"/>
</dbReference>
<comment type="catalytic activity">
    <reaction evidence="11">
        <text>a uridine in tRNA + S-adenosyl-L-methionine = a 3-[(3S)-3-amino-3-carboxypropyl]uridine in tRNA + S-methyl-5'-thioadenosine + H(+)</text>
        <dbReference type="Rhea" id="RHEA:62432"/>
        <dbReference type="Rhea" id="RHEA-COMP:13339"/>
        <dbReference type="Rhea" id="RHEA-COMP:16092"/>
        <dbReference type="ChEBI" id="CHEBI:15378"/>
        <dbReference type="ChEBI" id="CHEBI:17509"/>
        <dbReference type="ChEBI" id="CHEBI:59789"/>
        <dbReference type="ChEBI" id="CHEBI:65315"/>
        <dbReference type="ChEBI" id="CHEBI:82930"/>
        <dbReference type="EC" id="2.5.1.25"/>
    </reaction>
</comment>
<evidence type="ECO:0000256" key="1">
    <source>
        <dbReference type="ARBA" id="ARBA00004123"/>
    </source>
</evidence>
<keyword evidence="4" id="KW-0949">S-adenosyl-L-methionine</keyword>
<evidence type="ECO:0000256" key="9">
    <source>
        <dbReference type="ARBA" id="ARBA00039242"/>
    </source>
</evidence>